<dbReference type="GO" id="GO:0032561">
    <property type="term" value="F:guanyl ribonucleotide binding"/>
    <property type="evidence" value="ECO:0007669"/>
    <property type="project" value="UniProtKB-ARBA"/>
</dbReference>
<dbReference type="Gene3D" id="3.30.70.240">
    <property type="match status" value="1"/>
</dbReference>
<proteinExistence type="predicted"/>
<dbReference type="AlphaFoldDB" id="A0A936YZG5"/>
<accession>A0A936YZG5</accession>
<dbReference type="GO" id="GO:0017111">
    <property type="term" value="F:ribonucleoside triphosphate phosphatase activity"/>
    <property type="evidence" value="ECO:0007669"/>
    <property type="project" value="UniProtKB-ARBA"/>
</dbReference>
<keyword evidence="2" id="KW-1185">Reference proteome</keyword>
<organism evidence="1 2">
    <name type="scientific">Ramlibacter monticola</name>
    <dbReference type="NCBI Taxonomy" id="1926872"/>
    <lineage>
        <taxon>Bacteria</taxon>
        <taxon>Pseudomonadati</taxon>
        <taxon>Pseudomonadota</taxon>
        <taxon>Betaproteobacteria</taxon>
        <taxon>Burkholderiales</taxon>
        <taxon>Comamonadaceae</taxon>
        <taxon>Ramlibacter</taxon>
    </lineage>
</organism>
<dbReference type="Proteomes" id="UP000599109">
    <property type="component" value="Unassembled WGS sequence"/>
</dbReference>
<evidence type="ECO:0000313" key="1">
    <source>
        <dbReference type="EMBL" id="MBL0391527.1"/>
    </source>
</evidence>
<dbReference type="InterPro" id="IPR035647">
    <property type="entry name" value="EFG_III/V"/>
</dbReference>
<dbReference type="RefSeq" id="WP_201674151.1">
    <property type="nucleotide sequence ID" value="NZ_JAEQNE010000002.1"/>
</dbReference>
<name>A0A936YZG5_9BURK</name>
<evidence type="ECO:0000313" key="2">
    <source>
        <dbReference type="Proteomes" id="UP000599109"/>
    </source>
</evidence>
<protein>
    <submittedName>
        <fullName evidence="1">Uncharacterized protein</fullName>
    </submittedName>
</protein>
<dbReference type="SUPFAM" id="SSF54980">
    <property type="entry name" value="EF-G C-terminal domain-like"/>
    <property type="match status" value="1"/>
</dbReference>
<comment type="caution">
    <text evidence="1">The sequence shown here is derived from an EMBL/GenBank/DDBJ whole genome shotgun (WGS) entry which is preliminary data.</text>
</comment>
<sequence length="194" mass="21251">MSFPAVLTRDDMEALDTRELDLLPLRQKVGATHGKPLALGGQNLLDALSRPDRFRILRHGAGGQILARNGLALAEAQHLLRQAYGGVVAFECPTVHTVMDRATGKLLVPLMFLRIDAPRAYRLDLLRLLAPCSLKPDATTLERGRIVVRAELPLARLIGLERQVIDRTDGAAHVLCWLARYGPVSGVAWEGLQA</sequence>
<dbReference type="EMBL" id="JAEQNE010000002">
    <property type="protein sequence ID" value="MBL0391527.1"/>
    <property type="molecule type" value="Genomic_DNA"/>
</dbReference>
<gene>
    <name evidence="1" type="ORF">JJ685_10290</name>
</gene>
<reference evidence="1 2" key="1">
    <citation type="journal article" date="2017" name="Int. J. Syst. Evol. Microbiol.">
        <title>Ramlibacter monticola sp. nov., isolated from forest soil.</title>
        <authorList>
            <person name="Chaudhary D.K."/>
            <person name="Kim J."/>
        </authorList>
    </citation>
    <scope>NUCLEOTIDE SEQUENCE [LARGE SCALE GENOMIC DNA]</scope>
    <source>
        <strain evidence="1 2">KACC 19175</strain>
    </source>
</reference>